<keyword evidence="3" id="KW-1185">Reference proteome</keyword>
<evidence type="ECO:0000313" key="2">
    <source>
        <dbReference type="EMBL" id="KPL72685.1"/>
    </source>
</evidence>
<dbReference type="STRING" id="229920.ADM99_06250"/>
<keyword evidence="1" id="KW-0812">Transmembrane</keyword>
<dbReference type="EMBL" id="LGCK01000007">
    <property type="protein sequence ID" value="KPL72685.1"/>
    <property type="molecule type" value="Genomic_DNA"/>
</dbReference>
<keyword evidence="1" id="KW-1133">Transmembrane helix</keyword>
<evidence type="ECO:0000313" key="3">
    <source>
        <dbReference type="Proteomes" id="UP000050430"/>
    </source>
</evidence>
<name>A0A0P6WRG7_9CHLR</name>
<proteinExistence type="predicted"/>
<dbReference type="RefSeq" id="WP_062421247.1">
    <property type="nucleotide sequence ID" value="NZ_BBYA01000008.1"/>
</dbReference>
<organism evidence="2 3">
    <name type="scientific">Leptolinea tardivitalis</name>
    <dbReference type="NCBI Taxonomy" id="229920"/>
    <lineage>
        <taxon>Bacteria</taxon>
        <taxon>Bacillati</taxon>
        <taxon>Chloroflexota</taxon>
        <taxon>Anaerolineae</taxon>
        <taxon>Anaerolineales</taxon>
        <taxon>Anaerolineaceae</taxon>
        <taxon>Leptolinea</taxon>
    </lineage>
</organism>
<reference evidence="2 3" key="1">
    <citation type="submission" date="2015-07" db="EMBL/GenBank/DDBJ databases">
        <title>Genome sequence of Leptolinea tardivitalis DSM 16556.</title>
        <authorList>
            <person name="Hemp J."/>
            <person name="Ward L.M."/>
            <person name="Pace L.A."/>
            <person name="Fischer W.W."/>
        </authorList>
    </citation>
    <scope>NUCLEOTIDE SEQUENCE [LARGE SCALE GENOMIC DNA]</scope>
    <source>
        <strain evidence="2 3">YMTK-2</strain>
    </source>
</reference>
<dbReference type="AlphaFoldDB" id="A0A0P6WRG7"/>
<keyword evidence="1" id="KW-0472">Membrane</keyword>
<comment type="caution">
    <text evidence="2">The sequence shown here is derived from an EMBL/GenBank/DDBJ whole genome shotgun (WGS) entry which is preliminary data.</text>
</comment>
<protein>
    <submittedName>
        <fullName evidence="2">Uncharacterized protein</fullName>
    </submittedName>
</protein>
<feature type="transmembrane region" description="Helical" evidence="1">
    <location>
        <begin position="173"/>
        <end position="197"/>
    </location>
</feature>
<gene>
    <name evidence="2" type="ORF">ADM99_06250</name>
</gene>
<evidence type="ECO:0000256" key="1">
    <source>
        <dbReference type="SAM" id="Phobius"/>
    </source>
</evidence>
<accession>A0A0P6WRG7</accession>
<dbReference type="Proteomes" id="UP000050430">
    <property type="component" value="Unassembled WGS sequence"/>
</dbReference>
<sequence length="203" mass="23264">MNIQDNPVRSKIIALVPDCDLDEARYARKVRALATSMHMDVLFLSMVRSDEREASIRRRLITLAGIANINPIKASFATSHFPTWIEIASKEFNTGDYVMYPAEIEPLISDDPRNESLQSQYGSRACPVYGMITSSTKERMEYLTRQILEWVGIIVIIIGAFLLEAGFDLQVTGWIRTLVEISLLALEIGFLWFWHFFISKLHY</sequence>
<feature type="transmembrane region" description="Helical" evidence="1">
    <location>
        <begin position="147"/>
        <end position="167"/>
    </location>
</feature>